<dbReference type="AlphaFoldDB" id="H8WWA3"/>
<feature type="transmembrane region" description="Helical" evidence="6">
    <location>
        <begin position="92"/>
        <end position="110"/>
    </location>
</feature>
<keyword evidence="4 6" id="KW-0472">Membrane</keyword>
<feature type="region of interest" description="Disordered" evidence="5">
    <location>
        <begin position="236"/>
        <end position="259"/>
    </location>
</feature>
<dbReference type="HOGENOM" id="CLU_019048_4_1_1"/>
<dbReference type="InterPro" id="IPR050186">
    <property type="entry name" value="TPT_transporter"/>
</dbReference>
<feature type="compositionally biased region" description="Polar residues" evidence="5">
    <location>
        <begin position="242"/>
        <end position="251"/>
    </location>
</feature>
<accession>H8WWA3</accession>
<sequence length="491" mass="54572">MMQNILSGAIPSISIKTITTCLLWYAVSTTTSQLTKRILTELPYPLFLSQCQFLVGATLSFATIIICRNVPHVSERFPQGSVPDHNSNNKPAFSFAMLLKIFPLGLFQFVGKFFSLTATSLIPLATVSSIKALSPLIVVLGYRTVYNVIFPVVTYVSLIPLLLGVILIIFSDSVRNSQSSTNSLMSEYKEFNQQHLTGIFMCLMSTVVFAAQNIYGKQLITWDGADERMRHPVSLVLHTDTRPSTPSPQNDTNEKEPLRIGKVEKSSTLDRNHLDVPNKCSLGRLPFSTSDLTLDEMKENHLSTPQLKPQVSSSTLYTQAVLNSNTNVYNPFAFIVNKFELNKIAKPDKISIILYSSIIGASFSIGGFLCNEFPQMHQQFSLQYPTEVLVATTPVFTKVLTLILLDSLSHFGQTLLALHLLGSIPALSYSIASMMKRIILIMMSIILMVNREQHASSYTGKITTEQFIGISLIGIGLYSYDRWGSRTLRPS</sequence>
<dbReference type="EMBL" id="HE681719">
    <property type="protein sequence ID" value="CCG20727.1"/>
    <property type="molecule type" value="Genomic_DNA"/>
</dbReference>
<gene>
    <name evidence="8" type="ORF">CORT_0A03390</name>
</gene>
<feature type="transmembrane region" description="Helical" evidence="6">
    <location>
        <begin position="122"/>
        <end position="142"/>
    </location>
</feature>
<proteinExistence type="predicted"/>
<dbReference type="Proteomes" id="UP000005018">
    <property type="component" value="Chromosome 1"/>
</dbReference>
<evidence type="ECO:0000259" key="7">
    <source>
        <dbReference type="Pfam" id="PF03151"/>
    </source>
</evidence>
<feature type="domain" description="Sugar phosphate transporter" evidence="7">
    <location>
        <begin position="386"/>
        <end position="452"/>
    </location>
</feature>
<dbReference type="eggNOG" id="KOG1441">
    <property type="taxonomic scope" value="Eukaryota"/>
</dbReference>
<evidence type="ECO:0000256" key="3">
    <source>
        <dbReference type="ARBA" id="ARBA00022989"/>
    </source>
</evidence>
<dbReference type="PANTHER" id="PTHR11132">
    <property type="entry name" value="SOLUTE CARRIER FAMILY 35"/>
    <property type="match status" value="1"/>
</dbReference>
<reference evidence="8 9" key="1">
    <citation type="journal article" date="2012" name="PLoS ONE">
        <title>Sequence and analysis of the genome of the pathogenic yeast Candida orthopsilosis.</title>
        <authorList>
            <person name="Riccombeni A."/>
            <person name="Vidanes G."/>
            <person name="Proux-Wera E."/>
            <person name="Wolfe K.H."/>
            <person name="Butler G."/>
        </authorList>
    </citation>
    <scope>NUCLEOTIDE SEQUENCE [LARGE SCALE GENOMIC DNA]</scope>
    <source>
        <strain evidence="8 9">Co 90-125</strain>
    </source>
</reference>
<dbReference type="Pfam" id="PF03151">
    <property type="entry name" value="TPT"/>
    <property type="match status" value="2"/>
</dbReference>
<dbReference type="KEGG" id="cot:CORT_0A03390"/>
<evidence type="ECO:0000256" key="4">
    <source>
        <dbReference type="ARBA" id="ARBA00023136"/>
    </source>
</evidence>
<feature type="domain" description="Sugar phosphate transporter" evidence="7">
    <location>
        <begin position="17"/>
        <end position="221"/>
    </location>
</feature>
<dbReference type="RefSeq" id="XP_003866167.1">
    <property type="nucleotide sequence ID" value="XM_003866119.1"/>
</dbReference>
<comment type="subcellular location">
    <subcellularLocation>
        <location evidence="1">Membrane</location>
        <topology evidence="1">Multi-pass membrane protein</topology>
    </subcellularLocation>
</comment>
<evidence type="ECO:0000313" key="8">
    <source>
        <dbReference type="EMBL" id="CCG20727.1"/>
    </source>
</evidence>
<evidence type="ECO:0000256" key="2">
    <source>
        <dbReference type="ARBA" id="ARBA00022692"/>
    </source>
</evidence>
<feature type="transmembrane region" description="Helical" evidence="6">
    <location>
        <begin position="47"/>
        <end position="71"/>
    </location>
</feature>
<feature type="transmembrane region" description="Helical" evidence="6">
    <location>
        <begin position="191"/>
        <end position="211"/>
    </location>
</feature>
<feature type="transmembrane region" description="Helical" evidence="6">
    <location>
        <begin position="149"/>
        <end position="171"/>
    </location>
</feature>
<protein>
    <recommendedName>
        <fullName evidence="7">Sugar phosphate transporter domain-containing protein</fullName>
    </recommendedName>
</protein>
<keyword evidence="9" id="KW-1185">Reference proteome</keyword>
<keyword evidence="2 6" id="KW-0812">Transmembrane</keyword>
<dbReference type="GeneID" id="14537334"/>
<feature type="transmembrane region" description="Helical" evidence="6">
    <location>
        <begin position="350"/>
        <end position="368"/>
    </location>
</feature>
<organism evidence="8 9">
    <name type="scientific">Candida orthopsilosis (strain 90-125)</name>
    <name type="common">Yeast</name>
    <dbReference type="NCBI Taxonomy" id="1136231"/>
    <lineage>
        <taxon>Eukaryota</taxon>
        <taxon>Fungi</taxon>
        <taxon>Dikarya</taxon>
        <taxon>Ascomycota</taxon>
        <taxon>Saccharomycotina</taxon>
        <taxon>Pichiomycetes</taxon>
        <taxon>Debaryomycetaceae</taxon>
        <taxon>Candida/Lodderomyces clade</taxon>
        <taxon>Candida</taxon>
    </lineage>
</organism>
<keyword evidence="3 6" id="KW-1133">Transmembrane helix</keyword>
<dbReference type="GO" id="GO:0016020">
    <property type="term" value="C:membrane"/>
    <property type="evidence" value="ECO:0007669"/>
    <property type="project" value="UniProtKB-SubCell"/>
</dbReference>
<evidence type="ECO:0000256" key="5">
    <source>
        <dbReference type="SAM" id="MobiDB-lite"/>
    </source>
</evidence>
<dbReference type="InterPro" id="IPR004853">
    <property type="entry name" value="Sugar_P_trans_dom"/>
</dbReference>
<dbReference type="OrthoDB" id="1588579at2759"/>
<evidence type="ECO:0000256" key="1">
    <source>
        <dbReference type="ARBA" id="ARBA00004141"/>
    </source>
</evidence>
<name>H8WWA3_CANO9</name>
<feature type="transmembrane region" description="Helical" evidence="6">
    <location>
        <begin position="5"/>
        <end position="27"/>
    </location>
</feature>
<evidence type="ECO:0000313" key="9">
    <source>
        <dbReference type="Proteomes" id="UP000005018"/>
    </source>
</evidence>
<evidence type="ECO:0000256" key="6">
    <source>
        <dbReference type="SAM" id="Phobius"/>
    </source>
</evidence>